<dbReference type="InterPro" id="IPR003959">
    <property type="entry name" value="ATPase_AAA_core"/>
</dbReference>
<reference evidence="2" key="1">
    <citation type="submission" date="2022-08" db="EMBL/GenBank/DDBJ databases">
        <authorList>
            <person name="Deng Y."/>
            <person name="Han X.-F."/>
            <person name="Zhang Y.-Q."/>
        </authorList>
    </citation>
    <scope>NUCLEOTIDE SEQUENCE</scope>
    <source>
        <strain evidence="2">CPCC 205716</strain>
    </source>
</reference>
<gene>
    <name evidence="2" type="ORF">NVV95_03005</name>
</gene>
<dbReference type="Proteomes" id="UP001165580">
    <property type="component" value="Unassembled WGS sequence"/>
</dbReference>
<evidence type="ECO:0000313" key="2">
    <source>
        <dbReference type="EMBL" id="MCS5713519.1"/>
    </source>
</evidence>
<organism evidence="2 3">
    <name type="scientific">Herbiconiux gentiana</name>
    <dbReference type="NCBI Taxonomy" id="2970912"/>
    <lineage>
        <taxon>Bacteria</taxon>
        <taxon>Bacillati</taxon>
        <taxon>Actinomycetota</taxon>
        <taxon>Actinomycetes</taxon>
        <taxon>Micrococcales</taxon>
        <taxon>Microbacteriaceae</taxon>
        <taxon>Herbiconiux</taxon>
    </lineage>
</organism>
<evidence type="ECO:0000313" key="3">
    <source>
        <dbReference type="Proteomes" id="UP001165580"/>
    </source>
</evidence>
<dbReference type="InterPro" id="IPR027417">
    <property type="entry name" value="P-loop_NTPase"/>
</dbReference>
<keyword evidence="3" id="KW-1185">Reference proteome</keyword>
<dbReference type="SUPFAM" id="SSF52540">
    <property type="entry name" value="P-loop containing nucleoside triphosphate hydrolases"/>
    <property type="match status" value="1"/>
</dbReference>
<dbReference type="PANTHER" id="PTHR43581">
    <property type="entry name" value="ATP/GTP PHOSPHATASE"/>
    <property type="match status" value="1"/>
</dbReference>
<dbReference type="EMBL" id="JANTEZ010000001">
    <property type="protein sequence ID" value="MCS5713519.1"/>
    <property type="molecule type" value="Genomic_DNA"/>
</dbReference>
<comment type="caution">
    <text evidence="2">The sequence shown here is derived from an EMBL/GenBank/DDBJ whole genome shotgun (WGS) entry which is preliminary data.</text>
</comment>
<accession>A0ABT2GBD8</accession>
<name>A0ABT2GBD8_9MICO</name>
<evidence type="ECO:0000259" key="1">
    <source>
        <dbReference type="Pfam" id="PF13304"/>
    </source>
</evidence>
<proteinExistence type="predicted"/>
<dbReference type="PANTHER" id="PTHR43581:SF2">
    <property type="entry name" value="EXCINUCLEASE ATPASE SUBUNIT"/>
    <property type="match status" value="1"/>
</dbReference>
<dbReference type="Pfam" id="PF13304">
    <property type="entry name" value="AAA_21"/>
    <property type="match status" value="1"/>
</dbReference>
<sequence>MEELTFSHNAHGTLPLSYLSSGIKIAAGLVIDLVSRIARANPGIGAHDLLQAAPGVVLIDEIDLHLHPLWQQRILPQLRKTFPRVQFIVTTHSPQVLSTVEAESIRIVDGNVVRLVDYSAGLRSDVIMDRILGTRPEPNLEVNEQLDRYVSLVNAGNGLTPEAHRLRELLDDELGGIANVPKLADADAEISFYDLDD</sequence>
<feature type="domain" description="ATPase AAA-type core" evidence="1">
    <location>
        <begin position="7"/>
        <end position="98"/>
    </location>
</feature>
<dbReference type="InterPro" id="IPR051396">
    <property type="entry name" value="Bact_Antivir_Def_Nuclease"/>
</dbReference>
<protein>
    <submittedName>
        <fullName evidence="2">AAA family ATPase</fullName>
    </submittedName>
</protein>
<dbReference type="Gene3D" id="3.40.50.300">
    <property type="entry name" value="P-loop containing nucleotide triphosphate hydrolases"/>
    <property type="match status" value="1"/>
</dbReference>